<sequence length="105" mass="11211">MTPSSLPVSYLFPSTMVWDIPLGHQDGSTSPSWLYETHQSLVTQDALAFLSPGELCSSFPGMPAGDGHFPPALGCDTPAGRRVLLASHLQQASFPLKSSNTNPVR</sequence>
<dbReference type="AlphaFoldDB" id="A0A9D3XSC3"/>
<evidence type="ECO:0000313" key="1">
    <source>
        <dbReference type="EMBL" id="KAH1184345.1"/>
    </source>
</evidence>
<comment type="caution">
    <text evidence="1">The sequence shown here is derived from an EMBL/GenBank/DDBJ whole genome shotgun (WGS) entry which is preliminary data.</text>
</comment>
<accession>A0A9D3XSC3</accession>
<reference evidence="1" key="1">
    <citation type="submission" date="2021-09" db="EMBL/GenBank/DDBJ databases">
        <title>The genome of Mauremys mutica provides insights into the evolution of semi-aquatic lifestyle.</title>
        <authorList>
            <person name="Gong S."/>
            <person name="Gao Y."/>
        </authorList>
    </citation>
    <scope>NUCLEOTIDE SEQUENCE</scope>
    <source>
        <strain evidence="1">MM-2020</strain>
        <tissue evidence="1">Muscle</tissue>
    </source>
</reference>
<organism evidence="1 2">
    <name type="scientific">Mauremys mutica</name>
    <name type="common">yellowpond turtle</name>
    <dbReference type="NCBI Taxonomy" id="74926"/>
    <lineage>
        <taxon>Eukaryota</taxon>
        <taxon>Metazoa</taxon>
        <taxon>Chordata</taxon>
        <taxon>Craniata</taxon>
        <taxon>Vertebrata</taxon>
        <taxon>Euteleostomi</taxon>
        <taxon>Archelosauria</taxon>
        <taxon>Testudinata</taxon>
        <taxon>Testudines</taxon>
        <taxon>Cryptodira</taxon>
        <taxon>Durocryptodira</taxon>
        <taxon>Testudinoidea</taxon>
        <taxon>Geoemydidae</taxon>
        <taxon>Geoemydinae</taxon>
        <taxon>Mauremys</taxon>
    </lineage>
</organism>
<gene>
    <name evidence="1" type="ORF">KIL84_014961</name>
</gene>
<keyword evidence="2" id="KW-1185">Reference proteome</keyword>
<protein>
    <submittedName>
        <fullName evidence="1">Uncharacterized protein</fullName>
    </submittedName>
</protein>
<dbReference type="Proteomes" id="UP000827986">
    <property type="component" value="Unassembled WGS sequence"/>
</dbReference>
<dbReference type="EMBL" id="JAHDVG010000465">
    <property type="protein sequence ID" value="KAH1184345.1"/>
    <property type="molecule type" value="Genomic_DNA"/>
</dbReference>
<evidence type="ECO:0000313" key="2">
    <source>
        <dbReference type="Proteomes" id="UP000827986"/>
    </source>
</evidence>
<name>A0A9D3XSC3_9SAUR</name>
<proteinExistence type="predicted"/>